<dbReference type="InterPro" id="IPR017853">
    <property type="entry name" value="GH"/>
</dbReference>
<keyword evidence="4" id="KW-0472">Membrane</keyword>
<dbReference type="EMBL" id="DVMM01000071">
    <property type="protein sequence ID" value="HIU29369.1"/>
    <property type="molecule type" value="Genomic_DNA"/>
</dbReference>
<keyword evidence="4" id="KW-0812">Transmembrane</keyword>
<evidence type="ECO:0000313" key="7">
    <source>
        <dbReference type="EMBL" id="HIU29369.1"/>
    </source>
</evidence>
<evidence type="ECO:0000313" key="8">
    <source>
        <dbReference type="Proteomes" id="UP000824089"/>
    </source>
</evidence>
<feature type="domain" description="Glycoside hydrolase family 5" evidence="5">
    <location>
        <begin position="217"/>
        <end position="509"/>
    </location>
</feature>
<evidence type="ECO:0000259" key="6">
    <source>
        <dbReference type="Pfam" id="PF07833"/>
    </source>
</evidence>
<name>A0A9D1I7E8_9CLOT</name>
<evidence type="ECO:0000256" key="4">
    <source>
        <dbReference type="SAM" id="Phobius"/>
    </source>
</evidence>
<accession>A0A9D1I7E8</accession>
<dbReference type="Gene3D" id="3.20.20.80">
    <property type="entry name" value="Glycosidases"/>
    <property type="match status" value="1"/>
</dbReference>
<dbReference type="Proteomes" id="UP000824089">
    <property type="component" value="Unassembled WGS sequence"/>
</dbReference>
<protein>
    <submittedName>
        <fullName evidence="7">Cellulase family glycosylhydrolase</fullName>
    </submittedName>
</protein>
<organism evidence="7 8">
    <name type="scientific">Candidatus Egerieisoma faecipullorum</name>
    <dbReference type="NCBI Taxonomy" id="2840963"/>
    <lineage>
        <taxon>Bacteria</taxon>
        <taxon>Bacillati</taxon>
        <taxon>Bacillota</taxon>
        <taxon>Clostridia</taxon>
        <taxon>Eubacteriales</taxon>
        <taxon>Clostridiaceae</taxon>
        <taxon>Clostridiaceae incertae sedis</taxon>
        <taxon>Candidatus Egerieisoma</taxon>
    </lineage>
</organism>
<keyword evidence="1 3" id="KW-0378">Hydrolase</keyword>
<evidence type="ECO:0000256" key="3">
    <source>
        <dbReference type="RuleBase" id="RU361153"/>
    </source>
</evidence>
<comment type="similarity">
    <text evidence="3">Belongs to the glycosyl hydrolase 5 (cellulase A) family.</text>
</comment>
<dbReference type="SUPFAM" id="SSF55383">
    <property type="entry name" value="Copper amine oxidase, domain N"/>
    <property type="match status" value="2"/>
</dbReference>
<reference evidence="7" key="2">
    <citation type="journal article" date="2021" name="PeerJ">
        <title>Extensive microbial diversity within the chicken gut microbiome revealed by metagenomics and culture.</title>
        <authorList>
            <person name="Gilroy R."/>
            <person name="Ravi A."/>
            <person name="Getino M."/>
            <person name="Pursley I."/>
            <person name="Horton D.L."/>
            <person name="Alikhan N.F."/>
            <person name="Baker D."/>
            <person name="Gharbi K."/>
            <person name="Hall N."/>
            <person name="Watson M."/>
            <person name="Adriaenssens E.M."/>
            <person name="Foster-Nyarko E."/>
            <person name="Jarju S."/>
            <person name="Secka A."/>
            <person name="Antonio M."/>
            <person name="Oren A."/>
            <person name="Chaudhuri R.R."/>
            <person name="La Ragione R."/>
            <person name="Hildebrand F."/>
            <person name="Pallen M.J."/>
        </authorList>
    </citation>
    <scope>NUCLEOTIDE SEQUENCE</scope>
    <source>
        <strain evidence="7">CHK195-4489</strain>
    </source>
</reference>
<keyword evidence="4" id="KW-1133">Transmembrane helix</keyword>
<dbReference type="GO" id="GO:0004553">
    <property type="term" value="F:hydrolase activity, hydrolyzing O-glycosyl compounds"/>
    <property type="evidence" value="ECO:0007669"/>
    <property type="project" value="InterPro"/>
</dbReference>
<feature type="domain" description="Copper amine oxidase-like N-terminal" evidence="6">
    <location>
        <begin position="53"/>
        <end position="156"/>
    </location>
</feature>
<evidence type="ECO:0000256" key="2">
    <source>
        <dbReference type="ARBA" id="ARBA00023295"/>
    </source>
</evidence>
<dbReference type="AlphaFoldDB" id="A0A9D1I7E8"/>
<dbReference type="Gene3D" id="3.30.457.10">
    <property type="entry name" value="Copper amine oxidase-like, N-terminal domain"/>
    <property type="match status" value="1"/>
</dbReference>
<proteinExistence type="inferred from homology"/>
<dbReference type="GO" id="GO:0000272">
    <property type="term" value="P:polysaccharide catabolic process"/>
    <property type="evidence" value="ECO:0007669"/>
    <property type="project" value="InterPro"/>
</dbReference>
<keyword evidence="2 3" id="KW-0326">Glycosidase</keyword>
<feature type="transmembrane region" description="Helical" evidence="4">
    <location>
        <begin position="591"/>
        <end position="613"/>
    </location>
</feature>
<dbReference type="InterPro" id="IPR001547">
    <property type="entry name" value="Glyco_hydro_5"/>
</dbReference>
<dbReference type="InterPro" id="IPR012854">
    <property type="entry name" value="Cu_amine_oxidase-like_N"/>
</dbReference>
<feature type="non-terminal residue" evidence="7">
    <location>
        <position position="1"/>
    </location>
</feature>
<dbReference type="Pfam" id="PF07833">
    <property type="entry name" value="Cu_amine_oxidN1"/>
    <property type="match status" value="1"/>
</dbReference>
<gene>
    <name evidence="7" type="ORF">IAD50_03615</name>
</gene>
<dbReference type="Pfam" id="PF00150">
    <property type="entry name" value="Cellulase"/>
    <property type="match status" value="1"/>
</dbReference>
<evidence type="ECO:0000256" key="1">
    <source>
        <dbReference type="ARBA" id="ARBA00022801"/>
    </source>
</evidence>
<evidence type="ECO:0000259" key="5">
    <source>
        <dbReference type="Pfam" id="PF00150"/>
    </source>
</evidence>
<dbReference type="SUPFAM" id="SSF51445">
    <property type="entry name" value="(Trans)glycosidases"/>
    <property type="match status" value="1"/>
</dbReference>
<comment type="caution">
    <text evidence="7">The sequence shown here is derived from an EMBL/GenBank/DDBJ whole genome shotgun (WGS) entry which is preliminary data.</text>
</comment>
<reference evidence="7" key="1">
    <citation type="submission" date="2020-10" db="EMBL/GenBank/DDBJ databases">
        <authorList>
            <person name="Gilroy R."/>
        </authorList>
    </citation>
    <scope>NUCLEOTIDE SEQUENCE</scope>
    <source>
        <strain evidence="7">CHK195-4489</strain>
    </source>
</reference>
<sequence>AQPAVEDPYILIDNPSVYTKGRIYPQKFSAQAPGALPEVNVPEAAESDEIQVYVNTTKIEMSHAPVVRDDTVYVDMQQIARCLGMELTEDKSNKSFAVTNENVTANATLDSTSVTINDREYTLTAPPRKIDGTIMVTPNFLNEVLNAKVWWDEAGKCLVITTGEYKKDEILRNIGGKLYMNGEPYYEISFNKFDLFYQIMAQYVPSNQYPSSEYTIEAAEAALKQLNELGFRSIRVFVYSGEFKDLMYNEAHQEIYFKAMDDFFDLCDKYEIKVVVCLGLIESHLLKNEYIEGQGWITGTETLAELVANPESESRQNVYKYLEMFISRYKDRKSVLMWEIRNEGSLEADVGSAVNDVKYSLLQLAEFYGDCADKIRELDDRHLITSGDSVLRNAQWNLLKDVMNGENITWKMDTRDERLQALALLNEKLDLISVHAYGLGVSDVSQYADSDGNPVNCDFNLYMEEAARLGKILYNGETNGSFSFESEDFYSNTEAYLNSIIDAGVQLSHWWTFRSDRQGFNDGYLWRIDSGELLDMIVAANQKIQEVHVVNKAASENTNDAWDDPMFEVFNAAEVIDGKEFVEQASFRSKMIRLGILGGVILIAVGVGVFVLTREKLKKKRKKDIV</sequence>
<dbReference type="InterPro" id="IPR036582">
    <property type="entry name" value="Mao_N_sf"/>
</dbReference>